<dbReference type="PANTHER" id="PTHR12526">
    <property type="entry name" value="GLYCOSYLTRANSFERASE"/>
    <property type="match status" value="1"/>
</dbReference>
<keyword evidence="1" id="KW-0328">Glycosyltransferase</keyword>
<dbReference type="SUPFAM" id="SSF53756">
    <property type="entry name" value="UDP-Glycosyltransferase/glycogen phosphorylase"/>
    <property type="match status" value="1"/>
</dbReference>
<keyword evidence="2" id="KW-0808">Transferase</keyword>
<dbReference type="GO" id="GO:0016757">
    <property type="term" value="F:glycosyltransferase activity"/>
    <property type="evidence" value="ECO:0007669"/>
    <property type="project" value="UniProtKB-KW"/>
</dbReference>
<evidence type="ECO:0000256" key="1">
    <source>
        <dbReference type="ARBA" id="ARBA00022676"/>
    </source>
</evidence>
<proteinExistence type="predicted"/>
<evidence type="ECO:0000259" key="3">
    <source>
        <dbReference type="Pfam" id="PF00534"/>
    </source>
</evidence>
<gene>
    <name evidence="5" type="ORF">EBAPG3_001445</name>
</gene>
<name>A0A1W6SL83_9PROT</name>
<dbReference type="KEGG" id="nlc:EBAPG3_001445"/>
<evidence type="ECO:0008006" key="7">
    <source>
        <dbReference type="Google" id="ProtNLM"/>
    </source>
</evidence>
<dbReference type="eggNOG" id="COG0438">
    <property type="taxonomic scope" value="Bacteria"/>
</dbReference>
<accession>A0A1W6SL83</accession>
<dbReference type="CDD" id="cd03801">
    <property type="entry name" value="GT4_PimA-like"/>
    <property type="match status" value="1"/>
</dbReference>
<protein>
    <recommendedName>
        <fullName evidence="7">Glycosyltransferase subfamily 4-like N-terminal domain-containing protein</fullName>
    </recommendedName>
</protein>
<dbReference type="AlphaFoldDB" id="A0A1W6SL83"/>
<sequence length="404" mass="44188">MRIGIISPVATADVRHLLDVGDDIPLPPGYPGAPFIATLITTYLRMGHDVVAFTSDRSLHPSNDPQYLDGPGFRLWLCPARPNGTLPRHGRLGRICDFFSLERRKLASAVAQEKIDILHAHWTYEFAMVAQESGVPAIATMHDVPEDILRFTLSPYYFGRYLMARKILARGLPLTVVSGYLADRLAQKGIRPADVIANPLPVWLKDLEPVRAGFPGNGRFPVISMVAGYWNGFKNPLPGIKAFANIRQAIGQDAELHLYGPDFGPNGKAEKYIRAAGVRLDGIKLRGGVQHRKLLEELSGSDALVHTAITESFGMAVAEAMALGVPIIGGTRSGAIPWLLDHGAAGQLVDVMDVAAVEAAIRRVLKRPDEIRILASHAQKRIWQIASPEAIAGQYLDAYRRVLQ</sequence>
<dbReference type="Pfam" id="PF00534">
    <property type="entry name" value="Glycos_transf_1"/>
    <property type="match status" value="1"/>
</dbReference>
<evidence type="ECO:0000313" key="6">
    <source>
        <dbReference type="Proteomes" id="UP000012179"/>
    </source>
</evidence>
<dbReference type="PANTHER" id="PTHR12526:SF510">
    <property type="entry name" value="D-INOSITOL 3-PHOSPHATE GLYCOSYLTRANSFERASE"/>
    <property type="match status" value="1"/>
</dbReference>
<keyword evidence="6" id="KW-1185">Reference proteome</keyword>
<dbReference type="OrthoDB" id="433681at2"/>
<dbReference type="Gene3D" id="3.40.50.2000">
    <property type="entry name" value="Glycogen Phosphorylase B"/>
    <property type="match status" value="2"/>
</dbReference>
<evidence type="ECO:0000259" key="4">
    <source>
        <dbReference type="Pfam" id="PF13579"/>
    </source>
</evidence>
<dbReference type="InterPro" id="IPR028098">
    <property type="entry name" value="Glyco_trans_4-like_N"/>
</dbReference>
<reference evidence="5 6" key="1">
    <citation type="journal article" date="2015" name="Int. J. Syst. Evol. Microbiol.">
        <title>Nitrosospira lacus sp. nov., a psychrotolerant, ammonia-oxidizing bacterium from sandy lake sediment.</title>
        <authorList>
            <person name="Urakawa H."/>
            <person name="Garcia J.C."/>
            <person name="Nielsen J.L."/>
            <person name="Le V.Q."/>
            <person name="Kozlowski J.A."/>
            <person name="Stein L.Y."/>
            <person name="Lim C.K."/>
            <person name="Pommerening-Roser A."/>
            <person name="Martens-Habbena W."/>
            <person name="Stahl D.A."/>
            <person name="Klotz M.G."/>
        </authorList>
    </citation>
    <scope>NUCLEOTIDE SEQUENCE [LARGE SCALE GENOMIC DNA]</scope>
    <source>
        <strain evidence="5 6">APG3</strain>
    </source>
</reference>
<dbReference type="RefSeq" id="WP_004180934.1">
    <property type="nucleotide sequence ID" value="NZ_CP021106.3"/>
</dbReference>
<evidence type="ECO:0000313" key="5">
    <source>
        <dbReference type="EMBL" id="ARO86554.1"/>
    </source>
</evidence>
<evidence type="ECO:0000256" key="2">
    <source>
        <dbReference type="ARBA" id="ARBA00022679"/>
    </source>
</evidence>
<dbReference type="Proteomes" id="UP000012179">
    <property type="component" value="Chromosome"/>
</dbReference>
<feature type="domain" description="Glycosyltransferase subfamily 4-like N-terminal" evidence="4">
    <location>
        <begin position="36"/>
        <end position="199"/>
    </location>
</feature>
<dbReference type="Pfam" id="PF13579">
    <property type="entry name" value="Glyco_trans_4_4"/>
    <property type="match status" value="1"/>
</dbReference>
<organism evidence="5 6">
    <name type="scientific">Nitrosospira lacus</name>
    <dbReference type="NCBI Taxonomy" id="1288494"/>
    <lineage>
        <taxon>Bacteria</taxon>
        <taxon>Pseudomonadati</taxon>
        <taxon>Pseudomonadota</taxon>
        <taxon>Betaproteobacteria</taxon>
        <taxon>Nitrosomonadales</taxon>
        <taxon>Nitrosomonadaceae</taxon>
        <taxon>Nitrosospira</taxon>
    </lineage>
</organism>
<dbReference type="InterPro" id="IPR001296">
    <property type="entry name" value="Glyco_trans_1"/>
</dbReference>
<dbReference type="EMBL" id="CP021106">
    <property type="protein sequence ID" value="ARO86554.1"/>
    <property type="molecule type" value="Genomic_DNA"/>
</dbReference>
<feature type="domain" description="Glycosyl transferase family 1" evidence="3">
    <location>
        <begin position="235"/>
        <end position="380"/>
    </location>
</feature>